<dbReference type="InterPro" id="IPR012340">
    <property type="entry name" value="NA-bd_OB-fold"/>
</dbReference>
<evidence type="ECO:0000259" key="9">
    <source>
        <dbReference type="PROSITE" id="PS50893"/>
    </source>
</evidence>
<evidence type="ECO:0000256" key="4">
    <source>
        <dbReference type="ARBA" id="ARBA00022597"/>
    </source>
</evidence>
<keyword evidence="3" id="KW-0997">Cell inner membrane</keyword>
<keyword evidence="8" id="KW-0472">Membrane</keyword>
<dbReference type="GO" id="GO:0015794">
    <property type="term" value="P:glycerol-3-phosphate transmembrane transport"/>
    <property type="evidence" value="ECO:0007669"/>
    <property type="project" value="TreeGrafter"/>
</dbReference>
<evidence type="ECO:0000256" key="3">
    <source>
        <dbReference type="ARBA" id="ARBA00022519"/>
    </source>
</evidence>
<gene>
    <name evidence="10" type="primary">ugpC</name>
    <name evidence="10" type="ORF">BS640_10430</name>
</gene>
<proteinExistence type="predicted"/>
<evidence type="ECO:0000313" key="11">
    <source>
        <dbReference type="Proteomes" id="UP000192536"/>
    </source>
</evidence>
<sequence length="357" mass="39467">MANLKLQAVTKSYDGQNQIIKTIDLDVADGEFIVMVGPSGCGKSTLLRMVAGLERTTSGDIYIDDVRVTNLEPKDRGIAMVFQNYALYPHMSVYDNMAYGLKIRGFGKAQIQARVEEAARILELGPLLKRKPRELSGGQRQRVAMGRAIVREPAVFLFDEPLSNLDAKLRVQMRLELQQLHRRLRTTSLYVTHDQVEAMTLAERVIVMNKGIAEQIGTPSEVYQRPASLFVASFIGSPAMNLLPGQLTTDGTSLVMEGGYELPLPKARPEWGGRELTVGVRPEHIQLTEDPQHGIPMELKNLELLGADNLAHGVWAGSGVVVRLSHEHCPSAGTQLRLVLPAHALHFFDSKSGLRME</sequence>
<keyword evidence="7" id="KW-1278">Translocase</keyword>
<dbReference type="Proteomes" id="UP000192536">
    <property type="component" value="Unassembled WGS sequence"/>
</dbReference>
<dbReference type="GO" id="GO:0055052">
    <property type="term" value="C:ATP-binding cassette (ABC) transporter complex, substrate-binding subunit-containing"/>
    <property type="evidence" value="ECO:0007669"/>
    <property type="project" value="TreeGrafter"/>
</dbReference>
<dbReference type="GO" id="GO:0140359">
    <property type="term" value="F:ABC-type transporter activity"/>
    <property type="evidence" value="ECO:0007669"/>
    <property type="project" value="InterPro"/>
</dbReference>
<dbReference type="InterPro" id="IPR008995">
    <property type="entry name" value="Mo/tungstate-bd_C_term_dom"/>
</dbReference>
<evidence type="ECO:0000256" key="2">
    <source>
        <dbReference type="ARBA" id="ARBA00022475"/>
    </source>
</evidence>
<dbReference type="AlphaFoldDB" id="A0A1X0WFQ9"/>
<dbReference type="Gene3D" id="2.40.50.100">
    <property type="match status" value="1"/>
</dbReference>
<comment type="caution">
    <text evidence="10">The sequence shown here is derived from an EMBL/GenBank/DDBJ whole genome shotgun (WGS) entry which is preliminary data.</text>
</comment>
<evidence type="ECO:0000256" key="5">
    <source>
        <dbReference type="ARBA" id="ARBA00022741"/>
    </source>
</evidence>
<evidence type="ECO:0000256" key="8">
    <source>
        <dbReference type="ARBA" id="ARBA00023136"/>
    </source>
</evidence>
<dbReference type="SUPFAM" id="SSF52540">
    <property type="entry name" value="P-loop containing nucleoside triphosphate hydrolases"/>
    <property type="match status" value="1"/>
</dbReference>
<dbReference type="Pfam" id="PF17912">
    <property type="entry name" value="OB_MalK"/>
    <property type="match status" value="1"/>
</dbReference>
<dbReference type="InterPro" id="IPR003593">
    <property type="entry name" value="AAA+_ATPase"/>
</dbReference>
<evidence type="ECO:0000256" key="7">
    <source>
        <dbReference type="ARBA" id="ARBA00022967"/>
    </source>
</evidence>
<dbReference type="PROSITE" id="PS00211">
    <property type="entry name" value="ABC_TRANSPORTER_1"/>
    <property type="match status" value="1"/>
</dbReference>
<dbReference type="RefSeq" id="WP_017492573.1">
    <property type="nucleotide sequence ID" value="NZ_CP049603.1"/>
</dbReference>
<keyword evidence="5" id="KW-0547">Nucleotide-binding</keyword>
<dbReference type="CDD" id="cd03301">
    <property type="entry name" value="ABC_MalK_N"/>
    <property type="match status" value="1"/>
</dbReference>
<dbReference type="GeneID" id="93567946"/>
<dbReference type="InterPro" id="IPR017871">
    <property type="entry name" value="ABC_transporter-like_CS"/>
</dbReference>
<dbReference type="InterPro" id="IPR047641">
    <property type="entry name" value="ABC_transpr_MalK/UgpC-like"/>
</dbReference>
<dbReference type="GO" id="GO:0016887">
    <property type="term" value="F:ATP hydrolysis activity"/>
    <property type="evidence" value="ECO:0007669"/>
    <property type="project" value="InterPro"/>
</dbReference>
<name>A0A1X0WFQ9_9GAMM</name>
<dbReference type="PROSITE" id="PS50893">
    <property type="entry name" value="ABC_TRANSPORTER_2"/>
    <property type="match status" value="1"/>
</dbReference>
<dbReference type="STRING" id="1646377.BS640_10430"/>
<feature type="domain" description="ABC transporter" evidence="9">
    <location>
        <begin position="4"/>
        <end position="235"/>
    </location>
</feature>
<keyword evidence="1" id="KW-0813">Transport</keyword>
<reference evidence="10 11" key="1">
    <citation type="journal article" date="2017" name="Int. J. Syst. Evol. Microbiol.">
        <title>Rouxiella badensis sp. nov. and Rouxiella silvae sp. nov. isolated from peat bog soil in Germany and emendation of the genus description.</title>
        <authorList>
            <person name="Le Fleche-Mateos A."/>
            <person name="Kugler J.H."/>
            <person name="Hansen S.H."/>
            <person name="Syldatk C."/>
            <person name="Hausmann R."/>
            <person name="Lomprez F."/>
            <person name="Vandenbogaert M."/>
            <person name="Manuguerra J.C."/>
            <person name="Grimont P.A."/>
        </authorList>
    </citation>
    <scope>NUCLEOTIDE SEQUENCE [LARGE SCALE GENOMIC DNA]</scope>
    <source>
        <strain evidence="10 11">DSM 100043</strain>
    </source>
</reference>
<dbReference type="NCBIfam" id="NF008653">
    <property type="entry name" value="PRK11650.1"/>
    <property type="match status" value="1"/>
</dbReference>
<keyword evidence="11" id="KW-1185">Reference proteome</keyword>
<evidence type="ECO:0000256" key="1">
    <source>
        <dbReference type="ARBA" id="ARBA00022448"/>
    </source>
</evidence>
<dbReference type="EMBL" id="MRWE01000014">
    <property type="protein sequence ID" value="ORJ25605.1"/>
    <property type="molecule type" value="Genomic_DNA"/>
</dbReference>
<dbReference type="PANTHER" id="PTHR43875">
    <property type="entry name" value="MALTODEXTRIN IMPORT ATP-BINDING PROTEIN MSMX"/>
    <property type="match status" value="1"/>
</dbReference>
<dbReference type="SUPFAM" id="SSF50331">
    <property type="entry name" value="MOP-like"/>
    <property type="match status" value="1"/>
</dbReference>
<protein>
    <submittedName>
        <fullName evidence="10">sn-glycerol-3-phosphate ABC transporter ATP-binding protein UgpC</fullName>
    </submittedName>
</protein>
<dbReference type="GO" id="GO:0001407">
    <property type="term" value="P:glycerophosphodiester transmembrane transport"/>
    <property type="evidence" value="ECO:0007669"/>
    <property type="project" value="TreeGrafter"/>
</dbReference>
<keyword evidence="4" id="KW-0762">Sugar transport</keyword>
<dbReference type="InterPro" id="IPR027417">
    <property type="entry name" value="P-loop_NTPase"/>
</dbReference>
<dbReference type="Pfam" id="PF00005">
    <property type="entry name" value="ABC_tran"/>
    <property type="match status" value="1"/>
</dbReference>
<keyword evidence="2" id="KW-1003">Cell membrane</keyword>
<dbReference type="PANTHER" id="PTHR43875:SF12">
    <property type="entry name" value="SN-GLYCEROL-3-PHOSPHATE IMPORT ATP-BINDING PROTEIN UGPC"/>
    <property type="match status" value="1"/>
</dbReference>
<dbReference type="Gene3D" id="2.40.50.140">
    <property type="entry name" value="Nucleic acid-binding proteins"/>
    <property type="match status" value="1"/>
</dbReference>
<keyword evidence="6 10" id="KW-0067">ATP-binding</keyword>
<dbReference type="InterPro" id="IPR015855">
    <property type="entry name" value="ABC_transpr_MalK-like"/>
</dbReference>
<dbReference type="FunFam" id="3.40.50.300:FF:000042">
    <property type="entry name" value="Maltose/maltodextrin ABC transporter, ATP-binding protein"/>
    <property type="match status" value="1"/>
</dbReference>
<dbReference type="GO" id="GO:0008643">
    <property type="term" value="P:carbohydrate transport"/>
    <property type="evidence" value="ECO:0007669"/>
    <property type="project" value="InterPro"/>
</dbReference>
<organism evidence="10 11">
    <name type="scientific">Rouxiella badensis</name>
    <dbReference type="NCBI Taxonomy" id="1646377"/>
    <lineage>
        <taxon>Bacteria</taxon>
        <taxon>Pseudomonadati</taxon>
        <taxon>Pseudomonadota</taxon>
        <taxon>Gammaproteobacteria</taxon>
        <taxon>Enterobacterales</taxon>
        <taxon>Yersiniaceae</taxon>
        <taxon>Rouxiella</taxon>
    </lineage>
</organism>
<dbReference type="SMART" id="SM00382">
    <property type="entry name" value="AAA"/>
    <property type="match status" value="1"/>
</dbReference>
<evidence type="ECO:0000313" key="10">
    <source>
        <dbReference type="EMBL" id="ORJ25605.1"/>
    </source>
</evidence>
<dbReference type="InterPro" id="IPR003439">
    <property type="entry name" value="ABC_transporter-like_ATP-bd"/>
</dbReference>
<accession>A0A1X0WFQ9</accession>
<dbReference type="Gene3D" id="3.40.50.300">
    <property type="entry name" value="P-loop containing nucleotide triphosphate hydrolases"/>
    <property type="match status" value="1"/>
</dbReference>
<dbReference type="InterPro" id="IPR040582">
    <property type="entry name" value="OB_MalK-like"/>
</dbReference>
<dbReference type="GO" id="GO:0005524">
    <property type="term" value="F:ATP binding"/>
    <property type="evidence" value="ECO:0007669"/>
    <property type="project" value="UniProtKB-KW"/>
</dbReference>
<evidence type="ECO:0000256" key="6">
    <source>
        <dbReference type="ARBA" id="ARBA00022840"/>
    </source>
</evidence>